<dbReference type="RefSeq" id="WP_124177895.1">
    <property type="nucleotide sequence ID" value="NZ_REFY01000003.1"/>
</dbReference>
<evidence type="ECO:0000313" key="8">
    <source>
        <dbReference type="EMBL" id="RQG89814.1"/>
    </source>
</evidence>
<evidence type="ECO:0000259" key="6">
    <source>
        <dbReference type="Pfam" id="PF02687"/>
    </source>
</evidence>
<comment type="caution">
    <text evidence="8">The sequence shown here is derived from an EMBL/GenBank/DDBJ whole genome shotgun (WGS) entry which is preliminary data.</text>
</comment>
<keyword evidence="5" id="KW-0472">Membrane</keyword>
<dbReference type="OrthoDB" id="170372at2157"/>
<evidence type="ECO:0000256" key="3">
    <source>
        <dbReference type="ARBA" id="ARBA00022692"/>
    </source>
</evidence>
<dbReference type="Proteomes" id="UP000273828">
    <property type="component" value="Unassembled WGS sequence"/>
</dbReference>
<sequence length="419" mass="42214">MRDDTEGTRRSRWRGLVGFSLARLWTLTTRTRSGRILATISAVALTIALLVIVSGVALALADGSVASQNDADVRIVPEKSGVLSTVDGVEGPRLGDATDRATTIRSASGVDHASPVLAETGSLETADGGEARSVLFVGAVADEEPRTVAGLSTDGLEPGDPHYANGSFDGPPSGEVVLSAAAADRLAAAEGDELAVPMPHEDGSSQLSLTVTAVADERDDDASAPIALVHLSELQSFAGSSDDELADEVLIWGETGAAQSGSADAYPDAAVETSGTADPSSLFDDGLAFATSVLALVVGIAICTSFVATTAGMTVNEDRRTLAVLESIGVPTLGRLSVVALSTIATTLCGALLGAGLGIVGIHAVNAAATATVASGAIALSHPILVPYAVVISLVSGLLAIPYPLTVAARTSVLEEVGQ</sequence>
<dbReference type="AlphaFoldDB" id="A0A3N6LRN2"/>
<evidence type="ECO:0000256" key="2">
    <source>
        <dbReference type="ARBA" id="ARBA00022475"/>
    </source>
</evidence>
<protein>
    <submittedName>
        <fullName evidence="8">ABC transporter permease</fullName>
    </submittedName>
</protein>
<comment type="subcellular location">
    <subcellularLocation>
        <location evidence="1">Cell membrane</location>
        <topology evidence="1">Multi-pass membrane protein</topology>
    </subcellularLocation>
</comment>
<evidence type="ECO:0000256" key="1">
    <source>
        <dbReference type="ARBA" id="ARBA00004651"/>
    </source>
</evidence>
<organism evidence="8 9">
    <name type="scientific">Natrarchaeobius halalkaliphilus</name>
    <dbReference type="NCBI Taxonomy" id="1679091"/>
    <lineage>
        <taxon>Archaea</taxon>
        <taxon>Methanobacteriati</taxon>
        <taxon>Methanobacteriota</taxon>
        <taxon>Stenosarchaea group</taxon>
        <taxon>Halobacteria</taxon>
        <taxon>Halobacteriales</taxon>
        <taxon>Natrialbaceae</taxon>
        <taxon>Natrarchaeobius</taxon>
    </lineage>
</organism>
<dbReference type="InterPro" id="IPR003838">
    <property type="entry name" value="ABC3_permease_C"/>
</dbReference>
<dbReference type="Pfam" id="PF02687">
    <property type="entry name" value="FtsX"/>
    <property type="match status" value="1"/>
</dbReference>
<name>A0A3N6LRN2_9EURY</name>
<dbReference type="GO" id="GO:0044874">
    <property type="term" value="P:lipoprotein localization to outer membrane"/>
    <property type="evidence" value="ECO:0007669"/>
    <property type="project" value="TreeGrafter"/>
</dbReference>
<dbReference type="InterPro" id="IPR025857">
    <property type="entry name" value="MacB_PCD"/>
</dbReference>
<proteinExistence type="predicted"/>
<evidence type="ECO:0000256" key="4">
    <source>
        <dbReference type="ARBA" id="ARBA00022989"/>
    </source>
</evidence>
<evidence type="ECO:0000256" key="5">
    <source>
        <dbReference type="ARBA" id="ARBA00023136"/>
    </source>
</evidence>
<dbReference type="Pfam" id="PF12704">
    <property type="entry name" value="MacB_PCD"/>
    <property type="match status" value="1"/>
</dbReference>
<dbReference type="GO" id="GO:0098797">
    <property type="term" value="C:plasma membrane protein complex"/>
    <property type="evidence" value="ECO:0007669"/>
    <property type="project" value="TreeGrafter"/>
</dbReference>
<keyword evidence="3" id="KW-0812">Transmembrane</keyword>
<dbReference type="EMBL" id="REFY01000003">
    <property type="protein sequence ID" value="RQG89814.1"/>
    <property type="molecule type" value="Genomic_DNA"/>
</dbReference>
<accession>A0A3N6LRN2</accession>
<keyword evidence="9" id="KW-1185">Reference proteome</keyword>
<dbReference type="PANTHER" id="PTHR30489">
    <property type="entry name" value="LIPOPROTEIN-RELEASING SYSTEM TRANSMEMBRANE PROTEIN LOLE"/>
    <property type="match status" value="1"/>
</dbReference>
<dbReference type="PANTHER" id="PTHR30489:SF0">
    <property type="entry name" value="LIPOPROTEIN-RELEASING SYSTEM TRANSMEMBRANE PROTEIN LOLE"/>
    <property type="match status" value="1"/>
</dbReference>
<evidence type="ECO:0000259" key="7">
    <source>
        <dbReference type="Pfam" id="PF12704"/>
    </source>
</evidence>
<gene>
    <name evidence="8" type="ORF">EA462_07280</name>
</gene>
<feature type="domain" description="MacB-like periplasmic core" evidence="7">
    <location>
        <begin position="37"/>
        <end position="238"/>
    </location>
</feature>
<feature type="domain" description="ABC3 transporter permease C-terminal" evidence="6">
    <location>
        <begin position="294"/>
        <end position="412"/>
    </location>
</feature>
<keyword evidence="4" id="KW-1133">Transmembrane helix</keyword>
<dbReference type="InterPro" id="IPR051447">
    <property type="entry name" value="Lipoprotein-release_system"/>
</dbReference>
<evidence type="ECO:0000313" key="9">
    <source>
        <dbReference type="Proteomes" id="UP000273828"/>
    </source>
</evidence>
<keyword evidence="2" id="KW-1003">Cell membrane</keyword>
<reference evidence="8 9" key="1">
    <citation type="submission" date="2018-10" db="EMBL/GenBank/DDBJ databases">
        <title>Natrarchaeobius chitinivorans gen. nov., sp. nov., and Natrarchaeobius haloalkaliphilus sp. nov., alkaliphilic, chitin-utilizing haloarchaea from hypersaline alkaline lakes.</title>
        <authorList>
            <person name="Sorokin D.Y."/>
            <person name="Elcheninov A.G."/>
            <person name="Kostrikina N.A."/>
            <person name="Bale N.J."/>
            <person name="Sinninghe Damste J.S."/>
            <person name="Khijniak T.V."/>
            <person name="Kublanov I.V."/>
            <person name="Toshchakov S.V."/>
        </authorList>
    </citation>
    <scope>NUCLEOTIDE SEQUENCE [LARGE SCALE GENOMIC DNA]</scope>
    <source>
        <strain evidence="8 9">AArcht-Sl</strain>
    </source>
</reference>